<evidence type="ECO:0000313" key="2">
    <source>
        <dbReference type="Proteomes" id="UP001139451"/>
    </source>
</evidence>
<comment type="caution">
    <text evidence="1">The sequence shown here is derived from an EMBL/GenBank/DDBJ whole genome shotgun (WGS) entry which is preliminary data.</text>
</comment>
<dbReference type="EMBL" id="JAMLDX010000022">
    <property type="protein sequence ID" value="MCP3732733.1"/>
    <property type="molecule type" value="Genomic_DNA"/>
</dbReference>
<name>A0A9X2KRF4_9SPHN</name>
<gene>
    <name evidence="1" type="ORF">M9978_20145</name>
</gene>
<reference evidence="1" key="1">
    <citation type="submission" date="2022-05" db="EMBL/GenBank/DDBJ databases">
        <title>Sphingomonas sp. strain MG17 Genome sequencing and assembly.</title>
        <authorList>
            <person name="Kim I."/>
        </authorList>
    </citation>
    <scope>NUCLEOTIDE SEQUENCE</scope>
    <source>
        <strain evidence="1">MG17</strain>
    </source>
</reference>
<accession>A0A9X2KRF4</accession>
<dbReference type="AlphaFoldDB" id="A0A9X2KRF4"/>
<proteinExistence type="predicted"/>
<sequence length="87" mass="9638">MEAYPTFFLAGKLNGIDDPAWAFNAYWIGSPPLDAGRASAWSVRSFDVFRQFFADPSRRPYTLLVRPYARPRDGGGASNGGVMLEYG</sequence>
<dbReference type="Proteomes" id="UP001139451">
    <property type="component" value="Unassembled WGS sequence"/>
</dbReference>
<evidence type="ECO:0000313" key="1">
    <source>
        <dbReference type="EMBL" id="MCP3732733.1"/>
    </source>
</evidence>
<keyword evidence="2" id="KW-1185">Reference proteome</keyword>
<organism evidence="1 2">
    <name type="scientific">Sphingomonas tagetis</name>
    <dbReference type="NCBI Taxonomy" id="2949092"/>
    <lineage>
        <taxon>Bacteria</taxon>
        <taxon>Pseudomonadati</taxon>
        <taxon>Pseudomonadota</taxon>
        <taxon>Alphaproteobacteria</taxon>
        <taxon>Sphingomonadales</taxon>
        <taxon>Sphingomonadaceae</taxon>
        <taxon>Sphingomonas</taxon>
    </lineage>
</organism>
<protein>
    <submittedName>
        <fullName evidence="1">Uncharacterized protein</fullName>
    </submittedName>
</protein>